<gene>
    <name evidence="1" type="ORF">MYP_1367</name>
</gene>
<evidence type="ECO:0000313" key="1">
    <source>
        <dbReference type="EMBL" id="GAL84139.1"/>
    </source>
</evidence>
<dbReference type="eggNOG" id="ENOG5033BC6">
    <property type="taxonomic scope" value="Bacteria"/>
</dbReference>
<keyword evidence="2" id="KW-1185">Reference proteome</keyword>
<dbReference type="RefSeq" id="WP_045460205.1">
    <property type="nucleotide sequence ID" value="NZ_BBLT01000002.1"/>
</dbReference>
<sequence length="82" mass="10024">MTWEEYCISKKIDSKAFKEYDPLKWQELKEIFEQVHPNSFTEQKKFLINDIRRRFLLQEVVEKKSDEAIVKKVALPFMKKKE</sequence>
<comment type="caution">
    <text evidence="1">The sequence shown here is derived from an EMBL/GenBank/DDBJ whole genome shotgun (WGS) entry which is preliminary data.</text>
</comment>
<proteinExistence type="predicted"/>
<organism evidence="1 2">
    <name type="scientific">Sporocytophaga myxococcoides</name>
    <dbReference type="NCBI Taxonomy" id="153721"/>
    <lineage>
        <taxon>Bacteria</taxon>
        <taxon>Pseudomonadati</taxon>
        <taxon>Bacteroidota</taxon>
        <taxon>Cytophagia</taxon>
        <taxon>Cytophagales</taxon>
        <taxon>Cytophagaceae</taxon>
        <taxon>Sporocytophaga</taxon>
    </lineage>
</organism>
<name>A0A098LCF5_9BACT</name>
<protein>
    <submittedName>
        <fullName evidence="1">Uncharacterized protein</fullName>
    </submittedName>
</protein>
<dbReference type="OrthoDB" id="853871at2"/>
<dbReference type="STRING" id="153721.MYP_1367"/>
<dbReference type="EMBL" id="BBLT01000002">
    <property type="protein sequence ID" value="GAL84139.1"/>
    <property type="molecule type" value="Genomic_DNA"/>
</dbReference>
<dbReference type="AlphaFoldDB" id="A0A098LCF5"/>
<accession>A0A098LCF5</accession>
<reference evidence="1 2" key="1">
    <citation type="submission" date="2014-09" db="EMBL/GenBank/DDBJ databases">
        <title>Sporocytophaga myxococcoides PG-01 genome sequencing.</title>
        <authorList>
            <person name="Liu L."/>
            <person name="Gao P.J."/>
            <person name="Chen G.J."/>
            <person name="Wang L.S."/>
        </authorList>
    </citation>
    <scope>NUCLEOTIDE SEQUENCE [LARGE SCALE GENOMIC DNA]</scope>
    <source>
        <strain evidence="1 2">PG-01</strain>
    </source>
</reference>
<dbReference type="Proteomes" id="UP000030185">
    <property type="component" value="Unassembled WGS sequence"/>
</dbReference>
<evidence type="ECO:0000313" key="2">
    <source>
        <dbReference type="Proteomes" id="UP000030185"/>
    </source>
</evidence>